<keyword evidence="2" id="KW-1185">Reference proteome</keyword>
<dbReference type="AlphaFoldDB" id="A0A7I4BSQ5"/>
<sequence length="98" mass="10803">MCHCDFIAATYDAGNAIVLPLGNKPGTAAHLDALAYMLSIVYTKCLELQMTVSKWKLIPYTSNTCIEVPAIVNPDLVQKLQSTMITFPETHFLCPLKT</sequence>
<reference evidence="1 2" key="2">
    <citation type="journal article" date="2018" name="Plant J.">
        <title>The Physcomitrella patens chromosome-scale assembly reveals moss genome structure and evolution.</title>
        <authorList>
            <person name="Lang D."/>
            <person name="Ullrich K.K."/>
            <person name="Murat F."/>
            <person name="Fuchs J."/>
            <person name="Jenkins J."/>
            <person name="Haas F.B."/>
            <person name="Piednoel M."/>
            <person name="Gundlach H."/>
            <person name="Van Bel M."/>
            <person name="Meyberg R."/>
            <person name="Vives C."/>
            <person name="Morata J."/>
            <person name="Symeonidi A."/>
            <person name="Hiss M."/>
            <person name="Muchero W."/>
            <person name="Kamisugi Y."/>
            <person name="Saleh O."/>
            <person name="Blanc G."/>
            <person name="Decker E.L."/>
            <person name="van Gessel N."/>
            <person name="Grimwood J."/>
            <person name="Hayes R.D."/>
            <person name="Graham S.W."/>
            <person name="Gunter L.E."/>
            <person name="McDaniel S.F."/>
            <person name="Hoernstein S.N.W."/>
            <person name="Larsson A."/>
            <person name="Li F.W."/>
            <person name="Perroud P.F."/>
            <person name="Phillips J."/>
            <person name="Ranjan P."/>
            <person name="Rokshar D.S."/>
            <person name="Rothfels C.J."/>
            <person name="Schneider L."/>
            <person name="Shu S."/>
            <person name="Stevenson D.W."/>
            <person name="Thummler F."/>
            <person name="Tillich M."/>
            <person name="Villarreal Aguilar J.C."/>
            <person name="Widiez T."/>
            <person name="Wong G.K."/>
            <person name="Wymore A."/>
            <person name="Zhang Y."/>
            <person name="Zimmer A.D."/>
            <person name="Quatrano R.S."/>
            <person name="Mayer K.F.X."/>
            <person name="Goodstein D."/>
            <person name="Casacuberta J.M."/>
            <person name="Vandepoele K."/>
            <person name="Reski R."/>
            <person name="Cuming A.C."/>
            <person name="Tuskan G.A."/>
            <person name="Maumus F."/>
            <person name="Salse J."/>
            <person name="Schmutz J."/>
            <person name="Rensing S.A."/>
        </authorList>
    </citation>
    <scope>NUCLEOTIDE SEQUENCE [LARGE SCALE GENOMIC DNA]</scope>
    <source>
        <strain evidence="1 2">cv. Gransden 2004</strain>
    </source>
</reference>
<name>A0A7I4BSQ5_PHYPA</name>
<dbReference type="EMBL" id="ABEU02000019">
    <property type="status" value="NOT_ANNOTATED_CDS"/>
    <property type="molecule type" value="Genomic_DNA"/>
</dbReference>
<protein>
    <submittedName>
        <fullName evidence="1">Uncharacterized protein</fullName>
    </submittedName>
</protein>
<evidence type="ECO:0000313" key="2">
    <source>
        <dbReference type="Proteomes" id="UP000006727"/>
    </source>
</evidence>
<dbReference type="EnsemblPlants" id="Pp3c19_14740V3.1">
    <property type="protein sequence ID" value="Pp3c19_14740V3.1"/>
    <property type="gene ID" value="Pp3c19_14740"/>
</dbReference>
<organism evidence="1 2">
    <name type="scientific">Physcomitrium patens</name>
    <name type="common">Spreading-leaved earth moss</name>
    <name type="synonym">Physcomitrella patens</name>
    <dbReference type="NCBI Taxonomy" id="3218"/>
    <lineage>
        <taxon>Eukaryota</taxon>
        <taxon>Viridiplantae</taxon>
        <taxon>Streptophyta</taxon>
        <taxon>Embryophyta</taxon>
        <taxon>Bryophyta</taxon>
        <taxon>Bryophytina</taxon>
        <taxon>Bryopsida</taxon>
        <taxon>Funariidae</taxon>
        <taxon>Funariales</taxon>
        <taxon>Funariaceae</taxon>
        <taxon>Physcomitrium</taxon>
    </lineage>
</organism>
<dbReference type="Proteomes" id="UP000006727">
    <property type="component" value="Chromosome 19"/>
</dbReference>
<accession>A0A7I4BSQ5</accession>
<reference evidence="1" key="3">
    <citation type="submission" date="2020-12" db="UniProtKB">
        <authorList>
            <consortium name="EnsemblPlants"/>
        </authorList>
    </citation>
    <scope>IDENTIFICATION</scope>
</reference>
<dbReference type="InParanoid" id="A0A7I4BSQ5"/>
<proteinExistence type="predicted"/>
<evidence type="ECO:0000313" key="1">
    <source>
        <dbReference type="EnsemblPlants" id="Pp3c19_14740V3.1"/>
    </source>
</evidence>
<reference evidence="1 2" key="1">
    <citation type="journal article" date="2008" name="Science">
        <title>The Physcomitrella genome reveals evolutionary insights into the conquest of land by plants.</title>
        <authorList>
            <person name="Rensing S."/>
            <person name="Lang D."/>
            <person name="Zimmer A."/>
            <person name="Terry A."/>
            <person name="Salamov A."/>
            <person name="Shapiro H."/>
            <person name="Nishiyama T."/>
            <person name="Perroud P.-F."/>
            <person name="Lindquist E."/>
            <person name="Kamisugi Y."/>
            <person name="Tanahashi T."/>
            <person name="Sakakibara K."/>
            <person name="Fujita T."/>
            <person name="Oishi K."/>
            <person name="Shin-I T."/>
            <person name="Kuroki Y."/>
            <person name="Toyoda A."/>
            <person name="Suzuki Y."/>
            <person name="Hashimoto A."/>
            <person name="Yamaguchi K."/>
            <person name="Sugano A."/>
            <person name="Kohara Y."/>
            <person name="Fujiyama A."/>
            <person name="Anterola A."/>
            <person name="Aoki S."/>
            <person name="Ashton N."/>
            <person name="Barbazuk W.B."/>
            <person name="Barker E."/>
            <person name="Bennetzen J."/>
            <person name="Bezanilla M."/>
            <person name="Blankenship R."/>
            <person name="Cho S.H."/>
            <person name="Dutcher S."/>
            <person name="Estelle M."/>
            <person name="Fawcett J.A."/>
            <person name="Gundlach H."/>
            <person name="Hanada K."/>
            <person name="Heyl A."/>
            <person name="Hicks K.A."/>
            <person name="Hugh J."/>
            <person name="Lohr M."/>
            <person name="Mayer K."/>
            <person name="Melkozernov A."/>
            <person name="Murata T."/>
            <person name="Nelson D."/>
            <person name="Pils B."/>
            <person name="Prigge M."/>
            <person name="Reiss B."/>
            <person name="Renner T."/>
            <person name="Rombauts S."/>
            <person name="Rushton P."/>
            <person name="Sanderfoot A."/>
            <person name="Schween G."/>
            <person name="Shiu S.-H."/>
            <person name="Stueber K."/>
            <person name="Theodoulou F.L."/>
            <person name="Tu H."/>
            <person name="Van de Peer Y."/>
            <person name="Verrier P.J."/>
            <person name="Waters E."/>
            <person name="Wood A."/>
            <person name="Yang L."/>
            <person name="Cove D."/>
            <person name="Cuming A."/>
            <person name="Hasebe M."/>
            <person name="Lucas S."/>
            <person name="Mishler D.B."/>
            <person name="Reski R."/>
            <person name="Grigoriev I."/>
            <person name="Quatrano R.S."/>
            <person name="Boore J.L."/>
        </authorList>
    </citation>
    <scope>NUCLEOTIDE SEQUENCE [LARGE SCALE GENOMIC DNA]</scope>
    <source>
        <strain evidence="1 2">cv. Gransden 2004</strain>
    </source>
</reference>
<dbReference type="Gramene" id="Pp3c19_14740V3.1">
    <property type="protein sequence ID" value="Pp3c19_14740V3.1"/>
    <property type="gene ID" value="Pp3c19_14740"/>
</dbReference>